<keyword evidence="1 2" id="KW-0597">Phosphoprotein</keyword>
<evidence type="ECO:0000313" key="5">
    <source>
        <dbReference type="Proteomes" id="UP001062165"/>
    </source>
</evidence>
<evidence type="ECO:0000313" key="4">
    <source>
        <dbReference type="EMBL" id="UXX79412.1"/>
    </source>
</evidence>
<dbReference type="Gene3D" id="3.40.50.2300">
    <property type="match status" value="1"/>
</dbReference>
<accession>A0ABY6CZS2</accession>
<organism evidence="4 5">
    <name type="scientific">Reichenbachiella carrageenanivorans</name>
    <dbReference type="NCBI Taxonomy" id="2979869"/>
    <lineage>
        <taxon>Bacteria</taxon>
        <taxon>Pseudomonadati</taxon>
        <taxon>Bacteroidota</taxon>
        <taxon>Cytophagia</taxon>
        <taxon>Cytophagales</taxon>
        <taxon>Reichenbachiellaceae</taxon>
        <taxon>Reichenbachiella</taxon>
    </lineage>
</organism>
<dbReference type="PROSITE" id="PS50110">
    <property type="entry name" value="RESPONSE_REGULATORY"/>
    <property type="match status" value="1"/>
</dbReference>
<dbReference type="CDD" id="cd00156">
    <property type="entry name" value="REC"/>
    <property type="match status" value="1"/>
</dbReference>
<evidence type="ECO:0000256" key="1">
    <source>
        <dbReference type="ARBA" id="ARBA00022553"/>
    </source>
</evidence>
<name>A0ABY6CZS2_9BACT</name>
<evidence type="ECO:0000256" key="2">
    <source>
        <dbReference type="PROSITE-ProRule" id="PRU00169"/>
    </source>
</evidence>
<proteinExistence type="predicted"/>
<dbReference type="PANTHER" id="PTHR44591">
    <property type="entry name" value="STRESS RESPONSE REGULATOR PROTEIN 1"/>
    <property type="match status" value="1"/>
</dbReference>
<dbReference type="InterPro" id="IPR050595">
    <property type="entry name" value="Bact_response_regulator"/>
</dbReference>
<evidence type="ECO:0000259" key="3">
    <source>
        <dbReference type="PROSITE" id="PS50110"/>
    </source>
</evidence>
<dbReference type="EMBL" id="CP106735">
    <property type="protein sequence ID" value="UXX79412.1"/>
    <property type="molecule type" value="Genomic_DNA"/>
</dbReference>
<dbReference type="InterPro" id="IPR011006">
    <property type="entry name" value="CheY-like_superfamily"/>
</dbReference>
<dbReference type="PANTHER" id="PTHR44591:SF3">
    <property type="entry name" value="RESPONSE REGULATORY DOMAIN-CONTAINING PROTEIN"/>
    <property type="match status" value="1"/>
</dbReference>
<dbReference type="Pfam" id="PF00072">
    <property type="entry name" value="Response_reg"/>
    <property type="match status" value="1"/>
</dbReference>
<keyword evidence="5" id="KW-1185">Reference proteome</keyword>
<dbReference type="RefSeq" id="WP_263051155.1">
    <property type="nucleotide sequence ID" value="NZ_CP106735.1"/>
</dbReference>
<feature type="modified residue" description="4-aspartylphosphate" evidence="2">
    <location>
        <position position="53"/>
    </location>
</feature>
<sequence length="119" mass="13540">MLTKALIVDDEDDIGLMVSRILIKEGVEAEYVNRIAKAREKVVSEDYQVYLLDLNLPDGTGFDLIPLIRAKTSEARIIIISAHDGSYEMRKMKEEKIDTFIKKPFTKKQVIEAIQGLEV</sequence>
<feature type="domain" description="Response regulatory" evidence="3">
    <location>
        <begin position="4"/>
        <end position="118"/>
    </location>
</feature>
<dbReference type="InterPro" id="IPR001789">
    <property type="entry name" value="Sig_transdc_resp-reg_receiver"/>
</dbReference>
<dbReference type="SMART" id="SM00448">
    <property type="entry name" value="REC"/>
    <property type="match status" value="1"/>
</dbReference>
<reference evidence="4" key="1">
    <citation type="submission" date="2022-10" db="EMBL/GenBank/DDBJ databases">
        <title>Comparative genomics and taxonomic characterization of three novel marine species of genus Reichenbachiella exhibiting antioxidant and polysaccharide degradation activities.</title>
        <authorList>
            <person name="Muhammad N."/>
            <person name="Lee Y.-J."/>
            <person name="Ko J."/>
            <person name="Kim S.-G."/>
        </authorList>
    </citation>
    <scope>NUCLEOTIDE SEQUENCE</scope>
    <source>
        <strain evidence="4">Wsw4-B4</strain>
    </source>
</reference>
<gene>
    <name evidence="4" type="ORF">N7E81_18835</name>
</gene>
<dbReference type="SUPFAM" id="SSF52172">
    <property type="entry name" value="CheY-like"/>
    <property type="match status" value="1"/>
</dbReference>
<dbReference type="Proteomes" id="UP001062165">
    <property type="component" value="Chromosome"/>
</dbReference>
<protein>
    <submittedName>
        <fullName evidence="4">Response regulator</fullName>
    </submittedName>
</protein>